<dbReference type="RefSeq" id="WP_230550093.1">
    <property type="nucleotide sequence ID" value="NZ_JAJISD010000002.1"/>
</dbReference>
<dbReference type="InterPro" id="IPR036514">
    <property type="entry name" value="SGNH_hydro_sf"/>
</dbReference>
<reference evidence="1 2" key="1">
    <citation type="submission" date="2021-11" db="EMBL/GenBank/DDBJ databases">
        <authorList>
            <person name="Lee D.-H."/>
            <person name="Kim S.-B."/>
        </authorList>
    </citation>
    <scope>NUCLEOTIDE SEQUENCE [LARGE SCALE GENOMIC DNA]</scope>
    <source>
        <strain evidence="1 2">KCTC 52223</strain>
    </source>
</reference>
<comment type="caution">
    <text evidence="1">The sequence shown here is derived from an EMBL/GenBank/DDBJ whole genome shotgun (WGS) entry which is preliminary data.</text>
</comment>
<dbReference type="EMBL" id="JAJISD010000002">
    <property type="protein sequence ID" value="MCC8428889.1"/>
    <property type="molecule type" value="Genomic_DNA"/>
</dbReference>
<keyword evidence="2" id="KW-1185">Reference proteome</keyword>
<accession>A0ABS8KS34</accession>
<dbReference type="Gene3D" id="3.40.50.1110">
    <property type="entry name" value="SGNH hydrolase"/>
    <property type="match status" value="1"/>
</dbReference>
<organism evidence="1 2">
    <name type="scientific">Reyranella aquatilis</name>
    <dbReference type="NCBI Taxonomy" id="2035356"/>
    <lineage>
        <taxon>Bacteria</taxon>
        <taxon>Pseudomonadati</taxon>
        <taxon>Pseudomonadota</taxon>
        <taxon>Alphaproteobacteria</taxon>
        <taxon>Hyphomicrobiales</taxon>
        <taxon>Reyranellaceae</taxon>
        <taxon>Reyranella</taxon>
    </lineage>
</organism>
<evidence type="ECO:0000313" key="1">
    <source>
        <dbReference type="EMBL" id="MCC8428889.1"/>
    </source>
</evidence>
<protein>
    <recommendedName>
        <fullName evidence="3">AlgX/AlgJ SGNH hydrolase-like domain-containing protein</fullName>
    </recommendedName>
</protein>
<evidence type="ECO:0000313" key="2">
    <source>
        <dbReference type="Proteomes" id="UP001198862"/>
    </source>
</evidence>
<name>A0ABS8KS34_9HYPH</name>
<evidence type="ECO:0008006" key="3">
    <source>
        <dbReference type="Google" id="ProtNLM"/>
    </source>
</evidence>
<dbReference type="SUPFAM" id="SSF52266">
    <property type="entry name" value="SGNH hydrolase"/>
    <property type="match status" value="1"/>
</dbReference>
<proteinExistence type="predicted"/>
<dbReference type="Proteomes" id="UP001198862">
    <property type="component" value="Unassembled WGS sequence"/>
</dbReference>
<gene>
    <name evidence="1" type="ORF">LJ725_07935</name>
</gene>
<sequence>MKQRRFWLWSTLVALLVAFTVAGFEALSAFVVPPWPARELRPIEVSNAAIASTLSGAQAMPQYNSWSLRDGEHPIAKPAGMFRAAIVGDSFVEGAFADRSVGMRIEELWQSQGRRDLELVSLGVSATGPRQYYYRIRDIGLLLQPDALVLVFYSGNDFVSDPLSPWQVPPLVAERPRPSWLGAVAPRLTWLLVNRLGLSEFGSGKVVGVEDVAAILKKPRAERLDAMVSFLKTYYYPQKDERVMREILARGGDRFWDAFEPRERDQEYLQGWWMAGMVDWETATWSVPLTPSEIEQSLNRSDIAATMSWLLGAQDLARQRGIRFAIALAPVGLVDPRYAEFWSPWPRYLSFPRQREAMHRVLRAELEARGVTVVDLEDDLKGVPGTYRVSDGHWTELGTEIAARRLEAELVKMRGAR</sequence>